<feature type="transmembrane region" description="Helical" evidence="7">
    <location>
        <begin position="217"/>
        <end position="236"/>
    </location>
</feature>
<dbReference type="Gene3D" id="1.20.1720.10">
    <property type="entry name" value="Multidrug resistance protein D"/>
    <property type="match status" value="1"/>
</dbReference>
<feature type="transmembrane region" description="Helical" evidence="7">
    <location>
        <begin position="154"/>
        <end position="177"/>
    </location>
</feature>
<gene>
    <name evidence="9" type="ORF">FIC82_010360</name>
</gene>
<feature type="transmembrane region" description="Helical" evidence="7">
    <location>
        <begin position="353"/>
        <end position="375"/>
    </location>
</feature>
<evidence type="ECO:0000256" key="1">
    <source>
        <dbReference type="ARBA" id="ARBA00004651"/>
    </source>
</evidence>
<feature type="transmembrane region" description="Helical" evidence="7">
    <location>
        <begin position="121"/>
        <end position="142"/>
    </location>
</feature>
<dbReference type="OrthoDB" id="9781469at2"/>
<dbReference type="InterPro" id="IPR020846">
    <property type="entry name" value="MFS_dom"/>
</dbReference>
<feature type="transmembrane region" description="Helical" evidence="7">
    <location>
        <begin position="65"/>
        <end position="84"/>
    </location>
</feature>
<feature type="domain" description="Major facilitator superfamily (MFS) profile" evidence="8">
    <location>
        <begin position="30"/>
        <end position="490"/>
    </location>
</feature>
<feature type="transmembrane region" description="Helical" evidence="7">
    <location>
        <begin position="31"/>
        <end position="53"/>
    </location>
</feature>
<feature type="transmembrane region" description="Helical" evidence="7">
    <location>
        <begin position="426"/>
        <end position="446"/>
    </location>
</feature>
<dbReference type="SUPFAM" id="SSF103473">
    <property type="entry name" value="MFS general substrate transporter"/>
    <property type="match status" value="1"/>
</dbReference>
<evidence type="ECO:0000256" key="3">
    <source>
        <dbReference type="ARBA" id="ARBA00022475"/>
    </source>
</evidence>
<evidence type="ECO:0000259" key="8">
    <source>
        <dbReference type="PROSITE" id="PS50850"/>
    </source>
</evidence>
<organism evidence="9 10">
    <name type="scientific">Cellulosimicrobium protaetiae</name>
    <dbReference type="NCBI Taxonomy" id="2587808"/>
    <lineage>
        <taxon>Bacteria</taxon>
        <taxon>Bacillati</taxon>
        <taxon>Actinomycetota</taxon>
        <taxon>Actinomycetes</taxon>
        <taxon>Micrococcales</taxon>
        <taxon>Promicromonosporaceae</taxon>
        <taxon>Cellulosimicrobium</taxon>
    </lineage>
</organism>
<dbReference type="PANTHER" id="PTHR42718:SF47">
    <property type="entry name" value="METHYL VIOLOGEN RESISTANCE PROTEIN SMVA"/>
    <property type="match status" value="1"/>
</dbReference>
<evidence type="ECO:0000256" key="4">
    <source>
        <dbReference type="ARBA" id="ARBA00022692"/>
    </source>
</evidence>
<name>A0A6M5UES1_9MICO</name>
<dbReference type="GO" id="GO:0022857">
    <property type="term" value="F:transmembrane transporter activity"/>
    <property type="evidence" value="ECO:0007669"/>
    <property type="project" value="InterPro"/>
</dbReference>
<keyword evidence="3" id="KW-1003">Cell membrane</keyword>
<dbReference type="InterPro" id="IPR036259">
    <property type="entry name" value="MFS_trans_sf"/>
</dbReference>
<evidence type="ECO:0000256" key="2">
    <source>
        <dbReference type="ARBA" id="ARBA00022448"/>
    </source>
</evidence>
<dbReference type="PANTHER" id="PTHR42718">
    <property type="entry name" value="MAJOR FACILITATOR SUPERFAMILY MULTIDRUG TRANSPORTER MFSC"/>
    <property type="match status" value="1"/>
</dbReference>
<dbReference type="GO" id="GO:0005886">
    <property type="term" value="C:plasma membrane"/>
    <property type="evidence" value="ECO:0007669"/>
    <property type="project" value="UniProtKB-SubCell"/>
</dbReference>
<evidence type="ECO:0000256" key="6">
    <source>
        <dbReference type="ARBA" id="ARBA00023136"/>
    </source>
</evidence>
<protein>
    <submittedName>
        <fullName evidence="9">MFS transporter</fullName>
    </submittedName>
</protein>
<evidence type="ECO:0000313" key="9">
    <source>
        <dbReference type="EMBL" id="QJW36534.1"/>
    </source>
</evidence>
<feature type="transmembrane region" description="Helical" evidence="7">
    <location>
        <begin position="183"/>
        <end position="205"/>
    </location>
</feature>
<evidence type="ECO:0000313" key="10">
    <source>
        <dbReference type="Proteomes" id="UP000451354"/>
    </source>
</evidence>
<dbReference type="EMBL" id="CP052757">
    <property type="protein sequence ID" value="QJW36534.1"/>
    <property type="molecule type" value="Genomic_DNA"/>
</dbReference>
<dbReference type="Pfam" id="PF07690">
    <property type="entry name" value="MFS_1"/>
    <property type="match status" value="1"/>
</dbReference>
<dbReference type="PROSITE" id="PS50850">
    <property type="entry name" value="MFS"/>
    <property type="match status" value="1"/>
</dbReference>
<keyword evidence="5 7" id="KW-1133">Transmembrane helix</keyword>
<dbReference type="KEGG" id="cprt:FIC82_010360"/>
<evidence type="ECO:0000256" key="7">
    <source>
        <dbReference type="SAM" id="Phobius"/>
    </source>
</evidence>
<feature type="transmembrane region" description="Helical" evidence="7">
    <location>
        <begin position="248"/>
        <end position="267"/>
    </location>
</feature>
<feature type="transmembrane region" description="Helical" evidence="7">
    <location>
        <begin position="329"/>
        <end position="346"/>
    </location>
</feature>
<proteinExistence type="predicted"/>
<dbReference type="AlphaFoldDB" id="A0A6M5UES1"/>
<accession>A0A6M5UES1</accession>
<feature type="transmembrane region" description="Helical" evidence="7">
    <location>
        <begin position="466"/>
        <end position="486"/>
    </location>
</feature>
<keyword evidence="4 7" id="KW-0812">Transmembrane</keyword>
<feature type="transmembrane region" description="Helical" evidence="7">
    <location>
        <begin position="96"/>
        <end position="115"/>
    </location>
</feature>
<sequence length="492" mass="49249">MLPRRGGPVSPAAETTETTAVRAGPRAWAGLTLLVLPMLMVATDLTVLFFALPSITADLDASATQALWISHVYGFLIAGTLVTAGRLADRVGARRLLLVGATAFAVLSVLAATSTSAETLIVVRALLGVAGSTLMPALFSLLRLMFPADAQRRLAIAILFSAFSVGAAIGPVLGGVLLERFSWGSVFLVNVPPMLLLVLLGPRLLPTGRGTSGGGRLDLTSVALSVAGMLGVVYGLQELAAGPSGGATAVRDAAVLVAGALVLGLFVRRQHRLPDPLLDLRLVTARRPAAALGTLLLTGVGVVGVYYLFTQHLQVAAGLGPLEAGLWTLPYVAVNILGALLAPGLASRFRPETVVAASLVVIVAGAVLTGVVGWAGVPVPALAASVAVLGLGHGAAAALVSDLVISSAPPAQTGSAAATQEVSAELGTALGIAVSGVVAVLVQRAALSDGAAPAGDGASALALPAYAVVAAVLVGLAATLVVRVLVRPARPT</sequence>
<comment type="subcellular location">
    <subcellularLocation>
        <location evidence="1">Cell membrane</location>
        <topology evidence="1">Multi-pass membrane protein</topology>
    </subcellularLocation>
</comment>
<dbReference type="Proteomes" id="UP000451354">
    <property type="component" value="Chromosome"/>
</dbReference>
<dbReference type="CDD" id="cd17321">
    <property type="entry name" value="MFS_MMR_MDR_like"/>
    <property type="match status" value="1"/>
</dbReference>
<feature type="transmembrane region" description="Helical" evidence="7">
    <location>
        <begin position="381"/>
        <end position="405"/>
    </location>
</feature>
<keyword evidence="2" id="KW-0813">Transport</keyword>
<reference evidence="9 10" key="1">
    <citation type="journal article" date="2022" name="Int. J. Syst. Evol. Microbiol.">
        <title>Cellulosimicrobium protaetiae sp. nov., isolated from the gut of the larva of Protaetia brevitarsis seulensis.</title>
        <authorList>
            <person name="Le Han H."/>
            <person name="Nguyen T.T.H."/>
            <person name="Li Z."/>
            <person name="Shin N.R."/>
            <person name="Kim S.G."/>
        </authorList>
    </citation>
    <scope>NUCLEOTIDE SEQUENCE [LARGE SCALE GENOMIC DNA]</scope>
    <source>
        <strain evidence="9 10">BI34</strain>
    </source>
</reference>
<dbReference type="InterPro" id="IPR011701">
    <property type="entry name" value="MFS"/>
</dbReference>
<keyword evidence="10" id="KW-1185">Reference proteome</keyword>
<evidence type="ECO:0000256" key="5">
    <source>
        <dbReference type="ARBA" id="ARBA00022989"/>
    </source>
</evidence>
<keyword evidence="6 7" id="KW-0472">Membrane</keyword>
<feature type="transmembrane region" description="Helical" evidence="7">
    <location>
        <begin position="288"/>
        <end position="309"/>
    </location>
</feature>
<dbReference type="Gene3D" id="1.20.1250.20">
    <property type="entry name" value="MFS general substrate transporter like domains"/>
    <property type="match status" value="1"/>
</dbReference>